<reference evidence="2 3" key="1">
    <citation type="submission" date="2024-11" db="EMBL/GenBank/DDBJ databases">
        <title>Chromosome-level genome assembly of the freshwater bivalve Anodonta woodiana.</title>
        <authorList>
            <person name="Chen X."/>
        </authorList>
    </citation>
    <scope>NUCLEOTIDE SEQUENCE [LARGE SCALE GENOMIC DNA]</scope>
    <source>
        <strain evidence="2">MN2024</strain>
        <tissue evidence="2">Gills</tissue>
    </source>
</reference>
<keyword evidence="3" id="KW-1185">Reference proteome</keyword>
<proteinExistence type="predicted"/>
<comment type="caution">
    <text evidence="2">The sequence shown here is derived from an EMBL/GenBank/DDBJ whole genome shotgun (WGS) entry which is preliminary data.</text>
</comment>
<evidence type="ECO:0000256" key="1">
    <source>
        <dbReference type="SAM" id="MobiDB-lite"/>
    </source>
</evidence>
<sequence length="284" mass="31699">QTVESIQCIEEATETCPEFYRDLMIMGTSLMKTTRHSLCMAYSCSVNLAERAVTEAYFAISYPMSMDGGTKLACWWTETALVTAANYLVECSSEMGWGKDDMGGTNSTNGSSSYVGDDLWMEEDEQWLEKSGEQSLGNGTSSRERNSSIELSQADKTKIDDLKAKFLSMYMIKKETCPLLTTSDATNADYGTGFESLFVLVEIIQNPYSPKHRICELLDEATSQFLRVAPAEGISEPYFEEYRKSLDFIRNVLAKQCNASDKMVVINQTEEGTPCMSTLNTEDT</sequence>
<name>A0ABD3VQS0_SINWO</name>
<evidence type="ECO:0000313" key="2">
    <source>
        <dbReference type="EMBL" id="KAL3863776.1"/>
    </source>
</evidence>
<organism evidence="2 3">
    <name type="scientific">Sinanodonta woodiana</name>
    <name type="common">Chinese pond mussel</name>
    <name type="synonym">Anodonta woodiana</name>
    <dbReference type="NCBI Taxonomy" id="1069815"/>
    <lineage>
        <taxon>Eukaryota</taxon>
        <taxon>Metazoa</taxon>
        <taxon>Spiralia</taxon>
        <taxon>Lophotrochozoa</taxon>
        <taxon>Mollusca</taxon>
        <taxon>Bivalvia</taxon>
        <taxon>Autobranchia</taxon>
        <taxon>Heteroconchia</taxon>
        <taxon>Palaeoheterodonta</taxon>
        <taxon>Unionida</taxon>
        <taxon>Unionoidea</taxon>
        <taxon>Unionidae</taxon>
        <taxon>Unioninae</taxon>
        <taxon>Sinanodonta</taxon>
    </lineage>
</organism>
<accession>A0ABD3VQS0</accession>
<feature type="region of interest" description="Disordered" evidence="1">
    <location>
        <begin position="130"/>
        <end position="149"/>
    </location>
</feature>
<evidence type="ECO:0000313" key="3">
    <source>
        <dbReference type="Proteomes" id="UP001634394"/>
    </source>
</evidence>
<protein>
    <submittedName>
        <fullName evidence="2">Uncharacterized protein</fullName>
    </submittedName>
</protein>
<dbReference type="Proteomes" id="UP001634394">
    <property type="component" value="Unassembled WGS sequence"/>
</dbReference>
<dbReference type="EMBL" id="JBJQND010000010">
    <property type="protein sequence ID" value="KAL3863776.1"/>
    <property type="molecule type" value="Genomic_DNA"/>
</dbReference>
<dbReference type="AlphaFoldDB" id="A0ABD3VQS0"/>
<feature type="non-terminal residue" evidence="2">
    <location>
        <position position="284"/>
    </location>
</feature>
<gene>
    <name evidence="2" type="ORF">ACJMK2_005511</name>
</gene>
<feature type="non-terminal residue" evidence="2">
    <location>
        <position position="1"/>
    </location>
</feature>